<reference evidence="1" key="1">
    <citation type="submission" date="2015-07" db="EMBL/GenBank/DDBJ databases">
        <title>MeaNS - Measles Nucleotide Surveillance Program.</title>
        <authorList>
            <person name="Tran T."/>
            <person name="Druce J."/>
        </authorList>
    </citation>
    <scope>NUCLEOTIDE SEQUENCE</scope>
    <source>
        <strain evidence="1">UCB-OBI-ISO-001</strain>
        <tissue evidence="1">Gonad</tissue>
    </source>
</reference>
<dbReference type="EMBL" id="KQ417285">
    <property type="protein sequence ID" value="KOF92765.1"/>
    <property type="molecule type" value="Genomic_DNA"/>
</dbReference>
<accession>A0A0L8HVD8</accession>
<gene>
    <name evidence="1" type="ORF">OCBIM_22005957mg</name>
</gene>
<dbReference type="AlphaFoldDB" id="A0A0L8HVD8"/>
<proteinExistence type="predicted"/>
<name>A0A0L8HVD8_OCTBM</name>
<organism evidence="1">
    <name type="scientific">Octopus bimaculoides</name>
    <name type="common">California two-spotted octopus</name>
    <dbReference type="NCBI Taxonomy" id="37653"/>
    <lineage>
        <taxon>Eukaryota</taxon>
        <taxon>Metazoa</taxon>
        <taxon>Spiralia</taxon>
        <taxon>Lophotrochozoa</taxon>
        <taxon>Mollusca</taxon>
        <taxon>Cephalopoda</taxon>
        <taxon>Coleoidea</taxon>
        <taxon>Octopodiformes</taxon>
        <taxon>Octopoda</taxon>
        <taxon>Incirrata</taxon>
        <taxon>Octopodidae</taxon>
        <taxon>Octopus</taxon>
    </lineage>
</organism>
<protein>
    <submittedName>
        <fullName evidence="1">Uncharacterized protein</fullName>
    </submittedName>
</protein>
<evidence type="ECO:0000313" key="1">
    <source>
        <dbReference type="EMBL" id="KOF92765.1"/>
    </source>
</evidence>
<sequence length="91" mass="10710">MISYQMVKRENNRFFKNTQYTMYTLVSSFALYRFGSKAYHSACTHIHAHLMMYFELISTNLYSTCLISGTVKKVLQFFWLLLSLFNPNPCG</sequence>